<dbReference type="EMBL" id="JACRSR010000001">
    <property type="protein sequence ID" value="MBC8530846.1"/>
    <property type="molecule type" value="Genomic_DNA"/>
</dbReference>
<evidence type="ECO:0000256" key="1">
    <source>
        <dbReference type="ARBA" id="ARBA00010396"/>
    </source>
</evidence>
<dbReference type="Pfam" id="PF01795">
    <property type="entry name" value="Methyltransf_5"/>
    <property type="match status" value="1"/>
</dbReference>
<dbReference type="InterPro" id="IPR002903">
    <property type="entry name" value="RsmH"/>
</dbReference>
<comment type="subcellular location">
    <subcellularLocation>
        <location evidence="7">Cytoplasm</location>
    </subcellularLocation>
</comment>
<dbReference type="InterPro" id="IPR029063">
    <property type="entry name" value="SAM-dependent_MTases_sf"/>
</dbReference>
<proteinExistence type="inferred from homology"/>
<keyword evidence="6 7" id="KW-0949">S-adenosyl-L-methionine</keyword>
<accession>A0A926D410</accession>
<dbReference type="InterPro" id="IPR023397">
    <property type="entry name" value="SAM-dep_MeTrfase_MraW_recog"/>
</dbReference>
<comment type="caution">
    <text evidence="8">The sequence shown here is derived from an EMBL/GenBank/DDBJ whole genome shotgun (WGS) entry which is preliminary data.</text>
</comment>
<evidence type="ECO:0000256" key="6">
    <source>
        <dbReference type="ARBA" id="ARBA00022691"/>
    </source>
</evidence>
<keyword evidence="2 7" id="KW-0963">Cytoplasm</keyword>
<organism evidence="8 9">
    <name type="scientific">Gehongia tenuis</name>
    <dbReference type="NCBI Taxonomy" id="2763655"/>
    <lineage>
        <taxon>Bacteria</taxon>
        <taxon>Bacillati</taxon>
        <taxon>Bacillota</taxon>
        <taxon>Clostridia</taxon>
        <taxon>Christensenellales</taxon>
        <taxon>Christensenellaceae</taxon>
        <taxon>Gehongia</taxon>
    </lineage>
</organism>
<reference evidence="8" key="1">
    <citation type="submission" date="2020-08" db="EMBL/GenBank/DDBJ databases">
        <title>Genome public.</title>
        <authorList>
            <person name="Liu C."/>
            <person name="Sun Q."/>
        </authorList>
    </citation>
    <scope>NUCLEOTIDE SEQUENCE</scope>
    <source>
        <strain evidence="8">NSJ-53</strain>
    </source>
</reference>
<feature type="binding site" evidence="7">
    <location>
        <position position="108"/>
    </location>
    <ligand>
        <name>S-adenosyl-L-methionine</name>
        <dbReference type="ChEBI" id="CHEBI:59789"/>
    </ligand>
</feature>
<evidence type="ECO:0000256" key="5">
    <source>
        <dbReference type="ARBA" id="ARBA00022679"/>
    </source>
</evidence>
<dbReference type="SUPFAM" id="SSF81799">
    <property type="entry name" value="Putative methyltransferase TM0872, insert domain"/>
    <property type="match status" value="1"/>
</dbReference>
<dbReference type="HAMAP" id="MF_01007">
    <property type="entry name" value="16SrRNA_methyltr_H"/>
    <property type="match status" value="1"/>
</dbReference>
<dbReference type="PIRSF" id="PIRSF004486">
    <property type="entry name" value="MraW"/>
    <property type="match status" value="1"/>
</dbReference>
<evidence type="ECO:0000313" key="9">
    <source>
        <dbReference type="Proteomes" id="UP000623172"/>
    </source>
</evidence>
<keyword evidence="9" id="KW-1185">Reference proteome</keyword>
<evidence type="ECO:0000256" key="4">
    <source>
        <dbReference type="ARBA" id="ARBA00022603"/>
    </source>
</evidence>
<comment type="function">
    <text evidence="7">Specifically methylates the N4 position of cytidine in position 1402 (C1402) of 16S rRNA.</text>
</comment>
<feature type="binding site" evidence="7">
    <location>
        <begin position="33"/>
        <end position="35"/>
    </location>
    <ligand>
        <name>S-adenosyl-L-methionine</name>
        <dbReference type="ChEBI" id="CHEBI:59789"/>
    </ligand>
</feature>
<keyword evidence="5 7" id="KW-0808">Transferase</keyword>
<feature type="binding site" evidence="7">
    <location>
        <position position="101"/>
    </location>
    <ligand>
        <name>S-adenosyl-L-methionine</name>
        <dbReference type="ChEBI" id="CHEBI:59789"/>
    </ligand>
</feature>
<dbReference type="AlphaFoldDB" id="A0A926D410"/>
<evidence type="ECO:0000313" key="8">
    <source>
        <dbReference type="EMBL" id="MBC8530846.1"/>
    </source>
</evidence>
<dbReference type="Gene3D" id="3.40.50.150">
    <property type="entry name" value="Vaccinia Virus protein VP39"/>
    <property type="match status" value="1"/>
</dbReference>
<feature type="binding site" evidence="7">
    <location>
        <position position="53"/>
    </location>
    <ligand>
        <name>S-adenosyl-L-methionine</name>
        <dbReference type="ChEBI" id="CHEBI:59789"/>
    </ligand>
</feature>
<dbReference type="EC" id="2.1.1.199" evidence="7"/>
<evidence type="ECO:0000256" key="3">
    <source>
        <dbReference type="ARBA" id="ARBA00022552"/>
    </source>
</evidence>
<dbReference type="SUPFAM" id="SSF53335">
    <property type="entry name" value="S-adenosyl-L-methionine-dependent methyltransferases"/>
    <property type="match status" value="1"/>
</dbReference>
<gene>
    <name evidence="7 8" type="primary">rsmH</name>
    <name evidence="8" type="ORF">H8696_03195</name>
</gene>
<dbReference type="GO" id="GO:0005737">
    <property type="term" value="C:cytoplasm"/>
    <property type="evidence" value="ECO:0007669"/>
    <property type="project" value="UniProtKB-SubCell"/>
</dbReference>
<dbReference type="PANTHER" id="PTHR11265:SF0">
    <property type="entry name" value="12S RRNA N4-METHYLCYTIDINE METHYLTRANSFERASE"/>
    <property type="match status" value="1"/>
</dbReference>
<dbReference type="NCBIfam" id="TIGR00006">
    <property type="entry name" value="16S rRNA (cytosine(1402)-N(4))-methyltransferase RsmH"/>
    <property type="match status" value="1"/>
</dbReference>
<dbReference type="FunFam" id="1.10.150.170:FF:000001">
    <property type="entry name" value="Ribosomal RNA small subunit methyltransferase H"/>
    <property type="match status" value="1"/>
</dbReference>
<dbReference type="GO" id="GO:0070475">
    <property type="term" value="P:rRNA base methylation"/>
    <property type="evidence" value="ECO:0007669"/>
    <property type="project" value="UniProtKB-UniRule"/>
</dbReference>
<evidence type="ECO:0000256" key="2">
    <source>
        <dbReference type="ARBA" id="ARBA00022490"/>
    </source>
</evidence>
<feature type="binding site" evidence="7">
    <location>
        <position position="80"/>
    </location>
    <ligand>
        <name>S-adenosyl-L-methionine</name>
        <dbReference type="ChEBI" id="CHEBI:59789"/>
    </ligand>
</feature>
<name>A0A926D410_9FIRM</name>
<keyword evidence="4 7" id="KW-0489">Methyltransferase</keyword>
<protein>
    <recommendedName>
        <fullName evidence="7">Ribosomal RNA small subunit methyltransferase H</fullName>
        <ecNumber evidence="7">2.1.1.199</ecNumber>
    </recommendedName>
    <alternativeName>
        <fullName evidence="7">16S rRNA m(4)C1402 methyltransferase</fullName>
    </alternativeName>
    <alternativeName>
        <fullName evidence="7">rRNA (cytosine-N(4)-)-methyltransferase RsmH</fullName>
    </alternativeName>
</protein>
<dbReference type="PANTHER" id="PTHR11265">
    <property type="entry name" value="S-ADENOSYL-METHYLTRANSFERASE MRAW"/>
    <property type="match status" value="1"/>
</dbReference>
<evidence type="ECO:0000256" key="7">
    <source>
        <dbReference type="HAMAP-Rule" id="MF_01007"/>
    </source>
</evidence>
<dbReference type="GO" id="GO:0071424">
    <property type="term" value="F:rRNA (cytosine-N4-)-methyltransferase activity"/>
    <property type="evidence" value="ECO:0007669"/>
    <property type="project" value="UniProtKB-UniRule"/>
</dbReference>
<comment type="catalytic activity">
    <reaction evidence="7">
        <text>cytidine(1402) in 16S rRNA + S-adenosyl-L-methionine = N(4)-methylcytidine(1402) in 16S rRNA + S-adenosyl-L-homocysteine + H(+)</text>
        <dbReference type="Rhea" id="RHEA:42928"/>
        <dbReference type="Rhea" id="RHEA-COMP:10286"/>
        <dbReference type="Rhea" id="RHEA-COMP:10287"/>
        <dbReference type="ChEBI" id="CHEBI:15378"/>
        <dbReference type="ChEBI" id="CHEBI:57856"/>
        <dbReference type="ChEBI" id="CHEBI:59789"/>
        <dbReference type="ChEBI" id="CHEBI:74506"/>
        <dbReference type="ChEBI" id="CHEBI:82748"/>
        <dbReference type="EC" id="2.1.1.199"/>
    </reaction>
</comment>
<keyword evidence="3 7" id="KW-0698">rRNA processing</keyword>
<dbReference type="Gene3D" id="1.10.150.170">
    <property type="entry name" value="Putative methyltransferase TM0872, insert domain"/>
    <property type="match status" value="1"/>
</dbReference>
<comment type="similarity">
    <text evidence="1 7">Belongs to the methyltransferase superfamily. RsmH family.</text>
</comment>
<dbReference type="Proteomes" id="UP000623172">
    <property type="component" value="Unassembled WGS sequence"/>
</dbReference>
<sequence length="315" mass="34722">MMTYHVPILLKEAVEGLVRDREGIYVDGTTGGGGHSEGIAKRLLGNGKLICLDQDSEALAEAGQRLRPFSERVKLVKANFRDLAEVLDGLGIEKADGILLDIGVSSHQLDAGERGFSYQADAPLDMRMDRQQSFSAYDVVNGYSETELLRVIRDYGEEKWAARIAKFIVEARKGGPLESTGQLVDVIKAAIPASARREGPHPAKRTFQAIRIEVNDELGALQDGLERGVERLRPGGRMAVITFHSLEDRMVKQTFRRLADPCTCPKSFPVCVCGKKPQVEIVTRKPIQPSSEEIEGNPRARSAKLRIAQRLCSNT</sequence>